<organism evidence="1 2">
    <name type="scientific">Paenibacillus helianthi</name>
    <dbReference type="NCBI Taxonomy" id="1349432"/>
    <lineage>
        <taxon>Bacteria</taxon>
        <taxon>Bacillati</taxon>
        <taxon>Bacillota</taxon>
        <taxon>Bacilli</taxon>
        <taxon>Bacillales</taxon>
        <taxon>Paenibacillaceae</taxon>
        <taxon>Paenibacillus</taxon>
    </lineage>
</organism>
<sequence>MLSDTARKLLMVMRHSSVHHRYMPTLAQLETKSGRTADKIKAGLQELANEDYIQWEPGNPPESAVVIEGWERTKDQPAAISWGMDGSHIDYWTNY</sequence>
<dbReference type="Proteomes" id="UP000186058">
    <property type="component" value="Unassembled WGS sequence"/>
</dbReference>
<keyword evidence="2" id="KW-1185">Reference proteome</keyword>
<evidence type="ECO:0000313" key="2">
    <source>
        <dbReference type="Proteomes" id="UP000186058"/>
    </source>
</evidence>
<proteinExistence type="predicted"/>
<reference evidence="1 2" key="1">
    <citation type="submission" date="2016-03" db="EMBL/GenBank/DDBJ databases">
        <authorList>
            <person name="Sant'Anna F.H."/>
            <person name="Ambrosini A."/>
            <person name="Souza R."/>
            <person name="Bach E."/>
            <person name="Fernandes G."/>
            <person name="Balsanelli E."/>
            <person name="Baura V.A."/>
            <person name="Souza E.M."/>
            <person name="Passaglia L."/>
        </authorList>
    </citation>
    <scope>NUCLEOTIDE SEQUENCE [LARGE SCALE GENOMIC DNA]</scope>
    <source>
        <strain evidence="1 2">P26E</strain>
    </source>
</reference>
<name>A0ABX3EVH5_9BACL</name>
<evidence type="ECO:0000313" key="1">
    <source>
        <dbReference type="EMBL" id="OKP91827.1"/>
    </source>
</evidence>
<dbReference type="RefSeq" id="WP_074106375.1">
    <property type="nucleotide sequence ID" value="NZ_LVWI01000001.1"/>
</dbReference>
<accession>A0ABX3EVH5</accession>
<dbReference type="EMBL" id="LVWI01000001">
    <property type="protein sequence ID" value="OKP91827.1"/>
    <property type="molecule type" value="Genomic_DNA"/>
</dbReference>
<protein>
    <submittedName>
        <fullName evidence="1">Uncharacterized protein</fullName>
    </submittedName>
</protein>
<gene>
    <name evidence="1" type="ORF">A3844_01560</name>
</gene>
<comment type="caution">
    <text evidence="1">The sequence shown here is derived from an EMBL/GenBank/DDBJ whole genome shotgun (WGS) entry which is preliminary data.</text>
</comment>